<evidence type="ECO:0000259" key="2">
    <source>
        <dbReference type="Pfam" id="PF00472"/>
    </source>
</evidence>
<name>A0A166L6V3_9AGAM</name>
<dbReference type="Gene3D" id="3.30.160.20">
    <property type="match status" value="1"/>
</dbReference>
<protein>
    <recommendedName>
        <fullName evidence="2">Prokaryotic-type class I peptide chain release factors domain-containing protein</fullName>
    </recommendedName>
</protein>
<organism evidence="3 4">
    <name type="scientific">Athelia psychrophila</name>
    <dbReference type="NCBI Taxonomy" id="1759441"/>
    <lineage>
        <taxon>Eukaryota</taxon>
        <taxon>Fungi</taxon>
        <taxon>Dikarya</taxon>
        <taxon>Basidiomycota</taxon>
        <taxon>Agaricomycotina</taxon>
        <taxon>Agaricomycetes</taxon>
        <taxon>Agaricomycetidae</taxon>
        <taxon>Atheliales</taxon>
        <taxon>Atheliaceae</taxon>
        <taxon>Athelia</taxon>
    </lineage>
</organism>
<sequence>MLKNTLPRKSHGLFLTCRASLFAVTGITRAASSSSPGPLSVAPRLSALTTSSETDEARGWIARFKSQSIQRGAVEMSFSRSSGPGGQNVNKVNTKATLRCRVDLPWIPMWSVPELKKSPYYTTSSQAILITSTVFRSQSQNVDDCLSKLHNLIISAATAPIVNEPSEAQQARVRGLERADAARKKVEKNKRSEVKAGRASGKRGDW</sequence>
<evidence type="ECO:0000313" key="4">
    <source>
        <dbReference type="Proteomes" id="UP000076532"/>
    </source>
</evidence>
<reference evidence="3 4" key="1">
    <citation type="journal article" date="2016" name="Mol. Biol. Evol.">
        <title>Comparative Genomics of Early-Diverging Mushroom-Forming Fungi Provides Insights into the Origins of Lignocellulose Decay Capabilities.</title>
        <authorList>
            <person name="Nagy L.G."/>
            <person name="Riley R."/>
            <person name="Tritt A."/>
            <person name="Adam C."/>
            <person name="Daum C."/>
            <person name="Floudas D."/>
            <person name="Sun H."/>
            <person name="Yadav J.S."/>
            <person name="Pangilinan J."/>
            <person name="Larsson K.H."/>
            <person name="Matsuura K."/>
            <person name="Barry K."/>
            <person name="Labutti K."/>
            <person name="Kuo R."/>
            <person name="Ohm R.A."/>
            <person name="Bhattacharya S.S."/>
            <person name="Shirouzu T."/>
            <person name="Yoshinaga Y."/>
            <person name="Martin F.M."/>
            <person name="Grigoriev I.V."/>
            <person name="Hibbett D.S."/>
        </authorList>
    </citation>
    <scope>NUCLEOTIDE SEQUENCE [LARGE SCALE GENOMIC DNA]</scope>
    <source>
        <strain evidence="3 4">CBS 109695</strain>
    </source>
</reference>
<dbReference type="InterPro" id="IPR000352">
    <property type="entry name" value="Pep_chain_release_fac_I"/>
</dbReference>
<dbReference type="EMBL" id="KV417538">
    <property type="protein sequence ID" value="KZP22637.1"/>
    <property type="molecule type" value="Genomic_DNA"/>
</dbReference>
<dbReference type="GO" id="GO:0070126">
    <property type="term" value="P:mitochondrial translational termination"/>
    <property type="evidence" value="ECO:0007669"/>
    <property type="project" value="TreeGrafter"/>
</dbReference>
<accession>A0A166L6V3</accession>
<dbReference type="SUPFAM" id="SSF110916">
    <property type="entry name" value="Peptidyl-tRNA hydrolase domain-like"/>
    <property type="match status" value="1"/>
</dbReference>
<evidence type="ECO:0000256" key="1">
    <source>
        <dbReference type="SAM" id="MobiDB-lite"/>
    </source>
</evidence>
<dbReference type="InterPro" id="IPR052104">
    <property type="entry name" value="Mito_Release_Factor_mL62"/>
</dbReference>
<dbReference type="STRING" id="436010.A0A166L6V3"/>
<feature type="compositionally biased region" description="Basic and acidic residues" evidence="1">
    <location>
        <begin position="174"/>
        <end position="206"/>
    </location>
</feature>
<dbReference type="OrthoDB" id="270639at2759"/>
<dbReference type="AlphaFoldDB" id="A0A166L6V3"/>
<dbReference type="GO" id="GO:0005762">
    <property type="term" value="C:mitochondrial large ribosomal subunit"/>
    <property type="evidence" value="ECO:0007669"/>
    <property type="project" value="TreeGrafter"/>
</dbReference>
<dbReference type="GO" id="GO:0004045">
    <property type="term" value="F:peptidyl-tRNA hydrolase activity"/>
    <property type="evidence" value="ECO:0007669"/>
    <property type="project" value="TreeGrafter"/>
</dbReference>
<dbReference type="PANTHER" id="PTHR11075">
    <property type="entry name" value="PEPTIDE CHAIN RELEASE FACTOR"/>
    <property type="match status" value="1"/>
</dbReference>
<feature type="domain" description="Prokaryotic-type class I peptide chain release factors" evidence="2">
    <location>
        <begin position="68"/>
        <end position="196"/>
    </location>
</feature>
<dbReference type="PANTHER" id="PTHR11075:SF54">
    <property type="entry name" value="LARGE RIBOSOMAL SUBUNIT PROTEIN ML62"/>
    <property type="match status" value="1"/>
</dbReference>
<dbReference type="Pfam" id="PF00472">
    <property type="entry name" value="RF-1"/>
    <property type="match status" value="1"/>
</dbReference>
<dbReference type="Proteomes" id="UP000076532">
    <property type="component" value="Unassembled WGS sequence"/>
</dbReference>
<dbReference type="GO" id="GO:0016150">
    <property type="term" value="F:translation release factor activity, codon nonspecific"/>
    <property type="evidence" value="ECO:0007669"/>
    <property type="project" value="TreeGrafter"/>
</dbReference>
<feature type="region of interest" description="Disordered" evidence="1">
    <location>
        <begin position="167"/>
        <end position="206"/>
    </location>
</feature>
<proteinExistence type="predicted"/>
<gene>
    <name evidence="3" type="ORF">FIBSPDRAFT_824507</name>
</gene>
<keyword evidence="4" id="KW-1185">Reference proteome</keyword>
<evidence type="ECO:0000313" key="3">
    <source>
        <dbReference type="EMBL" id="KZP22637.1"/>
    </source>
</evidence>